<keyword evidence="2" id="KW-1185">Reference proteome</keyword>
<dbReference type="EMBL" id="OV725079">
    <property type="protein sequence ID" value="CAH1394890.1"/>
    <property type="molecule type" value="Genomic_DNA"/>
</dbReference>
<reference evidence="1" key="1">
    <citation type="submission" date="2022-01" db="EMBL/GenBank/DDBJ databases">
        <authorList>
            <person name="King R."/>
        </authorList>
    </citation>
    <scope>NUCLEOTIDE SEQUENCE</scope>
</reference>
<sequence>MKNNRFLPETQLLSLFLKMKKKGIGELITRTTDRDDWGGVVENKALEGL</sequence>
<proteinExistence type="predicted"/>
<name>A0A9P0H4K2_NEZVI</name>
<evidence type="ECO:0000313" key="2">
    <source>
        <dbReference type="Proteomes" id="UP001152798"/>
    </source>
</evidence>
<dbReference type="AlphaFoldDB" id="A0A9P0H4K2"/>
<organism evidence="1 2">
    <name type="scientific">Nezara viridula</name>
    <name type="common">Southern green stink bug</name>
    <name type="synonym">Cimex viridulus</name>
    <dbReference type="NCBI Taxonomy" id="85310"/>
    <lineage>
        <taxon>Eukaryota</taxon>
        <taxon>Metazoa</taxon>
        <taxon>Ecdysozoa</taxon>
        <taxon>Arthropoda</taxon>
        <taxon>Hexapoda</taxon>
        <taxon>Insecta</taxon>
        <taxon>Pterygota</taxon>
        <taxon>Neoptera</taxon>
        <taxon>Paraneoptera</taxon>
        <taxon>Hemiptera</taxon>
        <taxon>Heteroptera</taxon>
        <taxon>Panheteroptera</taxon>
        <taxon>Pentatomomorpha</taxon>
        <taxon>Pentatomoidea</taxon>
        <taxon>Pentatomidae</taxon>
        <taxon>Pentatominae</taxon>
        <taxon>Nezara</taxon>
    </lineage>
</organism>
<gene>
    <name evidence="1" type="ORF">NEZAVI_LOCUS5260</name>
</gene>
<dbReference type="Proteomes" id="UP001152798">
    <property type="component" value="Chromosome 3"/>
</dbReference>
<protein>
    <submittedName>
        <fullName evidence="1">Uncharacterized protein</fullName>
    </submittedName>
</protein>
<evidence type="ECO:0000313" key="1">
    <source>
        <dbReference type="EMBL" id="CAH1394890.1"/>
    </source>
</evidence>
<accession>A0A9P0H4K2</accession>